<feature type="transmembrane region" description="Helical" evidence="1">
    <location>
        <begin position="20"/>
        <end position="41"/>
    </location>
</feature>
<accession>A0A6J5CAQ8</accession>
<reference evidence="2 3" key="1">
    <citation type="submission" date="2020-04" db="EMBL/GenBank/DDBJ databases">
        <authorList>
            <person name="De Canck E."/>
        </authorList>
    </citation>
    <scope>NUCLEOTIDE SEQUENCE [LARGE SCALE GENOMIC DNA]</scope>
    <source>
        <strain evidence="2 3">LMG 27174</strain>
    </source>
</reference>
<gene>
    <name evidence="2" type="ORF">LMG27174_05815</name>
</gene>
<keyword evidence="1" id="KW-0472">Membrane</keyword>
<keyword evidence="1" id="KW-0812">Transmembrane</keyword>
<organism evidence="2 3">
    <name type="scientific">Paraburkholderia rhynchosiae</name>
    <dbReference type="NCBI Taxonomy" id="487049"/>
    <lineage>
        <taxon>Bacteria</taxon>
        <taxon>Pseudomonadati</taxon>
        <taxon>Pseudomonadota</taxon>
        <taxon>Betaproteobacteria</taxon>
        <taxon>Burkholderiales</taxon>
        <taxon>Burkholderiaceae</taxon>
        <taxon>Paraburkholderia</taxon>
    </lineage>
</organism>
<sequence length="42" mass="4649">MGQPRKPEKPYTWWDDVKYGLGAPVLLLSVPLLIVVALISAL</sequence>
<dbReference type="AlphaFoldDB" id="A0A6J5CAQ8"/>
<keyword evidence="1" id="KW-1133">Transmembrane helix</keyword>
<dbReference type="EMBL" id="CADIJZ010000027">
    <property type="protein sequence ID" value="CAB3731215.1"/>
    <property type="molecule type" value="Genomic_DNA"/>
</dbReference>
<protein>
    <submittedName>
        <fullName evidence="2">Uncharacterized protein</fullName>
    </submittedName>
</protein>
<name>A0A6J5CAQ8_9BURK</name>
<dbReference type="RefSeq" id="WP_279635085.1">
    <property type="nucleotide sequence ID" value="NZ_CADIJZ010000027.1"/>
</dbReference>
<evidence type="ECO:0000313" key="2">
    <source>
        <dbReference type="EMBL" id="CAB3731215.1"/>
    </source>
</evidence>
<evidence type="ECO:0000313" key="3">
    <source>
        <dbReference type="Proteomes" id="UP000494205"/>
    </source>
</evidence>
<dbReference type="Proteomes" id="UP000494205">
    <property type="component" value="Unassembled WGS sequence"/>
</dbReference>
<evidence type="ECO:0000256" key="1">
    <source>
        <dbReference type="SAM" id="Phobius"/>
    </source>
</evidence>
<proteinExistence type="predicted"/>